<proteinExistence type="predicted"/>
<organism evidence="2 3">
    <name type="scientific">Stylosanthes scabra</name>
    <dbReference type="NCBI Taxonomy" id="79078"/>
    <lineage>
        <taxon>Eukaryota</taxon>
        <taxon>Viridiplantae</taxon>
        <taxon>Streptophyta</taxon>
        <taxon>Embryophyta</taxon>
        <taxon>Tracheophyta</taxon>
        <taxon>Spermatophyta</taxon>
        <taxon>Magnoliopsida</taxon>
        <taxon>eudicotyledons</taxon>
        <taxon>Gunneridae</taxon>
        <taxon>Pentapetalae</taxon>
        <taxon>rosids</taxon>
        <taxon>fabids</taxon>
        <taxon>Fabales</taxon>
        <taxon>Fabaceae</taxon>
        <taxon>Papilionoideae</taxon>
        <taxon>50 kb inversion clade</taxon>
        <taxon>dalbergioids sensu lato</taxon>
        <taxon>Dalbergieae</taxon>
        <taxon>Pterocarpus clade</taxon>
        <taxon>Stylosanthes</taxon>
    </lineage>
</organism>
<dbReference type="EMBL" id="JASCZI010120955">
    <property type="protein sequence ID" value="MED6158176.1"/>
    <property type="molecule type" value="Genomic_DNA"/>
</dbReference>
<keyword evidence="3" id="KW-1185">Reference proteome</keyword>
<evidence type="ECO:0000256" key="1">
    <source>
        <dbReference type="SAM" id="MobiDB-lite"/>
    </source>
</evidence>
<accession>A0ABU6UAB0</accession>
<protein>
    <submittedName>
        <fullName evidence="2">Uncharacterized protein</fullName>
    </submittedName>
</protein>
<evidence type="ECO:0000313" key="2">
    <source>
        <dbReference type="EMBL" id="MED6158176.1"/>
    </source>
</evidence>
<evidence type="ECO:0000313" key="3">
    <source>
        <dbReference type="Proteomes" id="UP001341840"/>
    </source>
</evidence>
<reference evidence="2 3" key="1">
    <citation type="journal article" date="2023" name="Plants (Basel)">
        <title>Bridging the Gap: Combining Genomics and Transcriptomics Approaches to Understand Stylosanthes scabra, an Orphan Legume from the Brazilian Caatinga.</title>
        <authorList>
            <person name="Ferreira-Neto J.R.C."/>
            <person name="da Silva M.D."/>
            <person name="Binneck E."/>
            <person name="de Melo N.F."/>
            <person name="da Silva R.H."/>
            <person name="de Melo A.L.T.M."/>
            <person name="Pandolfi V."/>
            <person name="Bustamante F.O."/>
            <person name="Brasileiro-Vidal A.C."/>
            <person name="Benko-Iseppon A.M."/>
        </authorList>
    </citation>
    <scope>NUCLEOTIDE SEQUENCE [LARGE SCALE GENOMIC DNA]</scope>
    <source>
        <tissue evidence="2">Leaves</tissue>
    </source>
</reference>
<name>A0ABU6UAB0_9FABA</name>
<dbReference type="Proteomes" id="UP001341840">
    <property type="component" value="Unassembled WGS sequence"/>
</dbReference>
<feature type="region of interest" description="Disordered" evidence="1">
    <location>
        <begin position="60"/>
        <end position="97"/>
    </location>
</feature>
<comment type="caution">
    <text evidence="2">The sequence shown here is derived from an EMBL/GenBank/DDBJ whole genome shotgun (WGS) entry which is preliminary data.</text>
</comment>
<gene>
    <name evidence="2" type="ORF">PIB30_030346</name>
</gene>
<sequence length="121" mass="14253">MARVYKTRKHAIKHPKTYNHRQSHVSVRNGESRKLRFHNRFPWPYARIWFKSAIPHPSPLQSPDYYQTPRPTDHRVRPPLFSASQPRSRVHNKSVFSASQTHSPVVLSIHLFTESMSPSQF</sequence>